<feature type="region of interest" description="Disordered" evidence="5">
    <location>
        <begin position="1"/>
        <end position="28"/>
    </location>
</feature>
<dbReference type="SMART" id="SM00382">
    <property type="entry name" value="AAA"/>
    <property type="match status" value="1"/>
</dbReference>
<keyword evidence="8" id="KW-1185">Reference proteome</keyword>
<protein>
    <submittedName>
        <fullName evidence="7">Amino acid ABC transporter ATP-binding protein</fullName>
    </submittedName>
</protein>
<dbReference type="PANTHER" id="PTHR43166:SF4">
    <property type="entry name" value="PHOSPHONATES IMPORT ATP-BINDING PROTEIN PHNC"/>
    <property type="match status" value="1"/>
</dbReference>
<dbReference type="InterPro" id="IPR003593">
    <property type="entry name" value="AAA+_ATPase"/>
</dbReference>
<dbReference type="InterPro" id="IPR050086">
    <property type="entry name" value="MetN_ABC_transporter-like"/>
</dbReference>
<name>A0ABP8QK87_9ACTN</name>
<dbReference type="InterPro" id="IPR003439">
    <property type="entry name" value="ABC_transporter-like_ATP-bd"/>
</dbReference>
<accession>A0ABP8QK87</accession>
<dbReference type="EMBL" id="BAABHF010000030">
    <property type="protein sequence ID" value="GAA4503281.1"/>
    <property type="molecule type" value="Genomic_DNA"/>
</dbReference>
<sequence>MTEPQDSVGFGSGSGSPSGSGSGSGSGPMVRAEGVHKFFGRLHVLRGIDLEVEPGEVMCVIGPSGSGKSTFLRCINHLEKIDSGRLWVDGDLVGYRQRGEKLHEMREREVAAQRRDIGMVFQRFNLFPHMTALENIMEAPVQVRGESKAAVRERAMDLLDRVGLSEKVASYPSQLSGGQQQRVAIARALAMEPKLMLFDEPTSALDPELVGDVLDVMRQLAVDGMTMVVVTHEMGFAREVGDSLVFMDAGAIVEQGRPRDVLTDPQHQRTQDFLSKVL</sequence>
<dbReference type="Gene3D" id="3.40.50.300">
    <property type="entry name" value="P-loop containing nucleotide triphosphate hydrolases"/>
    <property type="match status" value="1"/>
</dbReference>
<keyword evidence="2" id="KW-0813">Transport</keyword>
<evidence type="ECO:0000259" key="6">
    <source>
        <dbReference type="PROSITE" id="PS50893"/>
    </source>
</evidence>
<evidence type="ECO:0000313" key="8">
    <source>
        <dbReference type="Proteomes" id="UP001500503"/>
    </source>
</evidence>
<feature type="compositionally biased region" description="Gly residues" evidence="5">
    <location>
        <begin position="10"/>
        <end position="26"/>
    </location>
</feature>
<comment type="caution">
    <text evidence="7">The sequence shown here is derived from an EMBL/GenBank/DDBJ whole genome shotgun (WGS) entry which is preliminary data.</text>
</comment>
<keyword evidence="4 7" id="KW-0067">ATP-binding</keyword>
<proteinExistence type="inferred from homology"/>
<dbReference type="InterPro" id="IPR030679">
    <property type="entry name" value="ABC_ATPase_HisP-typ"/>
</dbReference>
<dbReference type="PROSITE" id="PS50893">
    <property type="entry name" value="ABC_TRANSPORTER_2"/>
    <property type="match status" value="1"/>
</dbReference>
<reference evidence="8" key="1">
    <citation type="journal article" date="2019" name="Int. J. Syst. Evol. Microbiol.">
        <title>The Global Catalogue of Microorganisms (GCM) 10K type strain sequencing project: providing services to taxonomists for standard genome sequencing and annotation.</title>
        <authorList>
            <consortium name="The Broad Institute Genomics Platform"/>
            <consortium name="The Broad Institute Genome Sequencing Center for Infectious Disease"/>
            <person name="Wu L."/>
            <person name="Ma J."/>
        </authorList>
    </citation>
    <scope>NUCLEOTIDE SEQUENCE [LARGE SCALE GENOMIC DNA]</scope>
    <source>
        <strain evidence="8">JCM 17933</strain>
    </source>
</reference>
<dbReference type="Proteomes" id="UP001500503">
    <property type="component" value="Unassembled WGS sequence"/>
</dbReference>
<evidence type="ECO:0000256" key="1">
    <source>
        <dbReference type="ARBA" id="ARBA00005417"/>
    </source>
</evidence>
<dbReference type="InterPro" id="IPR027417">
    <property type="entry name" value="P-loop_NTPase"/>
</dbReference>
<dbReference type="PROSITE" id="PS00211">
    <property type="entry name" value="ABC_TRANSPORTER_1"/>
    <property type="match status" value="1"/>
</dbReference>
<dbReference type="Pfam" id="PF00005">
    <property type="entry name" value="ABC_tran"/>
    <property type="match status" value="1"/>
</dbReference>
<evidence type="ECO:0000313" key="7">
    <source>
        <dbReference type="EMBL" id="GAA4503281.1"/>
    </source>
</evidence>
<dbReference type="GO" id="GO:0005524">
    <property type="term" value="F:ATP binding"/>
    <property type="evidence" value="ECO:0007669"/>
    <property type="project" value="UniProtKB-KW"/>
</dbReference>
<evidence type="ECO:0000256" key="3">
    <source>
        <dbReference type="ARBA" id="ARBA00022741"/>
    </source>
</evidence>
<dbReference type="InterPro" id="IPR017871">
    <property type="entry name" value="ABC_transporter-like_CS"/>
</dbReference>
<gene>
    <name evidence="7" type="ORF">GCM10023191_055990</name>
</gene>
<dbReference type="PIRSF" id="PIRSF039085">
    <property type="entry name" value="ABC_ATPase_HisP"/>
    <property type="match status" value="1"/>
</dbReference>
<keyword evidence="3" id="KW-0547">Nucleotide-binding</keyword>
<dbReference type="CDD" id="cd03262">
    <property type="entry name" value="ABC_HisP_GlnQ"/>
    <property type="match status" value="1"/>
</dbReference>
<evidence type="ECO:0000256" key="5">
    <source>
        <dbReference type="SAM" id="MobiDB-lite"/>
    </source>
</evidence>
<organism evidence="7 8">
    <name type="scientific">Actinoallomurus oryzae</name>
    <dbReference type="NCBI Taxonomy" id="502180"/>
    <lineage>
        <taxon>Bacteria</taxon>
        <taxon>Bacillati</taxon>
        <taxon>Actinomycetota</taxon>
        <taxon>Actinomycetes</taxon>
        <taxon>Streptosporangiales</taxon>
        <taxon>Thermomonosporaceae</taxon>
        <taxon>Actinoallomurus</taxon>
    </lineage>
</organism>
<comment type="similarity">
    <text evidence="1">Belongs to the ABC transporter superfamily.</text>
</comment>
<dbReference type="SUPFAM" id="SSF52540">
    <property type="entry name" value="P-loop containing nucleoside triphosphate hydrolases"/>
    <property type="match status" value="1"/>
</dbReference>
<dbReference type="PANTHER" id="PTHR43166">
    <property type="entry name" value="AMINO ACID IMPORT ATP-BINDING PROTEIN"/>
    <property type="match status" value="1"/>
</dbReference>
<evidence type="ECO:0000256" key="4">
    <source>
        <dbReference type="ARBA" id="ARBA00022840"/>
    </source>
</evidence>
<evidence type="ECO:0000256" key="2">
    <source>
        <dbReference type="ARBA" id="ARBA00022448"/>
    </source>
</evidence>
<feature type="domain" description="ABC transporter" evidence="6">
    <location>
        <begin position="30"/>
        <end position="274"/>
    </location>
</feature>